<dbReference type="GO" id="GO:0006813">
    <property type="term" value="P:potassium ion transport"/>
    <property type="evidence" value="ECO:0007669"/>
    <property type="project" value="InterPro"/>
</dbReference>
<dbReference type="RefSeq" id="WP_037359770.1">
    <property type="nucleotide sequence ID" value="NZ_BHZF01000001.1"/>
</dbReference>
<dbReference type="Proteomes" id="UP000253517">
    <property type="component" value="Unassembled WGS sequence"/>
</dbReference>
<comment type="caution">
    <text evidence="3">The sequence shown here is derived from an EMBL/GenBank/DDBJ whole genome shotgun (WGS) entry which is preliminary data.</text>
</comment>
<dbReference type="PROSITE" id="PS51201">
    <property type="entry name" value="RCK_N"/>
    <property type="match status" value="1"/>
</dbReference>
<evidence type="ECO:0000313" key="4">
    <source>
        <dbReference type="Proteomes" id="UP000253517"/>
    </source>
</evidence>
<reference evidence="3 4" key="1">
    <citation type="submission" date="2018-07" db="EMBL/GenBank/DDBJ databases">
        <title>Genomic Encyclopedia of Type Strains, Phase IV (KMG-IV): sequencing the most valuable type-strain genomes for metagenomic binning, comparative biology and taxonomic classification.</title>
        <authorList>
            <person name="Goeker M."/>
        </authorList>
    </citation>
    <scope>NUCLEOTIDE SEQUENCE [LARGE SCALE GENOMIC DNA]</scope>
    <source>
        <strain evidence="3 4">DSM 21410</strain>
    </source>
</reference>
<dbReference type="GO" id="GO:0008324">
    <property type="term" value="F:monoatomic cation transmembrane transporter activity"/>
    <property type="evidence" value="ECO:0007669"/>
    <property type="project" value="InterPro"/>
</dbReference>
<evidence type="ECO:0000313" key="3">
    <source>
        <dbReference type="EMBL" id="RCX01906.1"/>
    </source>
</evidence>
<feature type="domain" description="RCK N-terminal" evidence="1">
    <location>
        <begin position="3"/>
        <end position="125"/>
    </location>
</feature>
<protein>
    <submittedName>
        <fullName evidence="3">Trk system potassium uptake protein TrkA</fullName>
    </submittedName>
</protein>
<dbReference type="Gene3D" id="3.40.50.720">
    <property type="entry name" value="NAD(P)-binding Rossmann-like Domain"/>
    <property type="match status" value="1"/>
</dbReference>
<dbReference type="Pfam" id="PF02080">
    <property type="entry name" value="TrkA_C"/>
    <property type="match status" value="1"/>
</dbReference>
<keyword evidence="4" id="KW-1185">Reference proteome</keyword>
<dbReference type="InterPro" id="IPR003148">
    <property type="entry name" value="RCK_N"/>
</dbReference>
<sequence length="225" mass="25140">MKNKKFAVIGLGRFGSAIARKLSQRGAEVLAIDINQDRVESLKDDVAYAVCLDSTDAKNLEAQSIEEMDAVVVAIGTNFQDLILTTFALMELDVERIIVRAQDPIQKRILEKIGVKEILSLEDEVSNNVAEQLLNPSVLMSIRLPDDYEIIEVRAPRIICNRTLGDIGLREKYSINLITVMRKGNLDGKFHILGVPDASTKITEDDIIVVFGRSNDIDRFLEINQ</sequence>
<dbReference type="PANTHER" id="PTHR43833">
    <property type="entry name" value="POTASSIUM CHANNEL PROTEIN 2-RELATED-RELATED"/>
    <property type="match status" value="1"/>
</dbReference>
<feature type="domain" description="RCK C-terminal" evidence="2">
    <location>
        <begin position="137"/>
        <end position="225"/>
    </location>
</feature>
<dbReference type="InterPro" id="IPR050721">
    <property type="entry name" value="Trk_Ktr_HKT_K-transport"/>
</dbReference>
<dbReference type="Pfam" id="PF02254">
    <property type="entry name" value="TrkA_N"/>
    <property type="match status" value="1"/>
</dbReference>
<proteinExistence type="predicted"/>
<dbReference type="PANTHER" id="PTHR43833:SF7">
    <property type="entry name" value="KTR SYSTEM POTASSIUM UPTAKE PROTEIN C"/>
    <property type="match status" value="1"/>
</dbReference>
<dbReference type="AlphaFoldDB" id="A0A369A0L2"/>
<dbReference type="InterPro" id="IPR006037">
    <property type="entry name" value="RCK_C"/>
</dbReference>
<evidence type="ECO:0000259" key="2">
    <source>
        <dbReference type="PROSITE" id="PS51202"/>
    </source>
</evidence>
<dbReference type="InterPro" id="IPR036291">
    <property type="entry name" value="NAD(P)-bd_dom_sf"/>
</dbReference>
<dbReference type="InterPro" id="IPR036721">
    <property type="entry name" value="RCK_C_sf"/>
</dbReference>
<dbReference type="SUPFAM" id="SSF51735">
    <property type="entry name" value="NAD(P)-binding Rossmann-fold domains"/>
    <property type="match status" value="1"/>
</dbReference>
<evidence type="ECO:0000259" key="1">
    <source>
        <dbReference type="PROSITE" id="PS51201"/>
    </source>
</evidence>
<organism evidence="3 4">
    <name type="scientific">Schleiferia thermophila</name>
    <dbReference type="NCBI Taxonomy" id="884107"/>
    <lineage>
        <taxon>Bacteria</taxon>
        <taxon>Pseudomonadati</taxon>
        <taxon>Bacteroidota</taxon>
        <taxon>Flavobacteriia</taxon>
        <taxon>Flavobacteriales</taxon>
        <taxon>Schleiferiaceae</taxon>
        <taxon>Schleiferia</taxon>
    </lineage>
</organism>
<gene>
    <name evidence="3" type="ORF">DES35_1064</name>
</gene>
<dbReference type="SUPFAM" id="SSF116726">
    <property type="entry name" value="TrkA C-terminal domain-like"/>
    <property type="match status" value="1"/>
</dbReference>
<dbReference type="EMBL" id="QPJS01000006">
    <property type="protein sequence ID" value="RCX01906.1"/>
    <property type="molecule type" value="Genomic_DNA"/>
</dbReference>
<name>A0A369A0L2_9FLAO</name>
<dbReference type="Gene3D" id="3.30.70.1450">
    <property type="entry name" value="Regulator of K+ conductance, C-terminal domain"/>
    <property type="match status" value="1"/>
</dbReference>
<dbReference type="PROSITE" id="PS51202">
    <property type="entry name" value="RCK_C"/>
    <property type="match status" value="1"/>
</dbReference>
<accession>A0A369A0L2</accession>